<accession>A0A2C5ZUL6</accession>
<name>A0A2C5ZUL6_9HYPO</name>
<dbReference type="AlphaFoldDB" id="A0A2C5ZUL6"/>
<evidence type="ECO:0000313" key="2">
    <source>
        <dbReference type="Proteomes" id="UP000224854"/>
    </source>
</evidence>
<gene>
    <name evidence="1" type="ORF">CDD82_4668</name>
</gene>
<keyword evidence="2" id="KW-1185">Reference proteome</keyword>
<dbReference type="Proteomes" id="UP000224854">
    <property type="component" value="Unassembled WGS sequence"/>
</dbReference>
<dbReference type="EMBL" id="NJEU01000004">
    <property type="protein sequence ID" value="PHH83706.1"/>
    <property type="molecule type" value="Genomic_DNA"/>
</dbReference>
<sequence>MGADGIERFRRSDELKRLATLRNVMTMQSALIRGDDEVVLEGPESFHEDNILKRVRKLPSNVKRGMQYAKWWRPTQTTYLVEDGWDRGLKRGRQLTSVPVLVPEGRTWDGLKLHWIKVLGTEGSGIVTLWEAVFENGERVKVVIKMAIGGNVYFDSRRKLGWHQRYGRSRHTVQALDLPMMVAKRRLPQTVGSDGKPELPFLYNPEPFNDAKLNVLTLEHMDQGSLYEMMVLASRKGIRFSNKVLWEMWECLVRAVGSVAYEPAMSKEPMAFEECLDDIKNRIACIPIDSSTYDVHFDLDEHNVLLHSNDETHSCGPVLKFHSFGAFSHDMRECWQTWNYKHYLAARQMPRINRALPEQIHEEWDTFESRKPPKASFFSGNSATDIDRSVVAGSYGSWCNIYLIASLVSSSCIGSSQAD</sequence>
<proteinExistence type="predicted"/>
<evidence type="ECO:0000313" key="1">
    <source>
        <dbReference type="EMBL" id="PHH83706.1"/>
    </source>
</evidence>
<comment type="caution">
    <text evidence="1">The sequence shown here is derived from an EMBL/GenBank/DDBJ whole genome shotgun (WGS) entry which is preliminary data.</text>
</comment>
<organism evidence="1 2">
    <name type="scientific">Ophiocordyceps australis</name>
    <dbReference type="NCBI Taxonomy" id="1399860"/>
    <lineage>
        <taxon>Eukaryota</taxon>
        <taxon>Fungi</taxon>
        <taxon>Dikarya</taxon>
        <taxon>Ascomycota</taxon>
        <taxon>Pezizomycotina</taxon>
        <taxon>Sordariomycetes</taxon>
        <taxon>Hypocreomycetidae</taxon>
        <taxon>Hypocreales</taxon>
        <taxon>Ophiocordycipitaceae</taxon>
        <taxon>Ophiocordyceps</taxon>
    </lineage>
</organism>
<reference evidence="1 2" key="1">
    <citation type="submission" date="2017-06" db="EMBL/GenBank/DDBJ databases">
        <title>Ant-infecting Ophiocordyceps genomes reveal a high diversity of potential behavioral manipulation genes and a possible major role for enterotoxins.</title>
        <authorList>
            <person name="De Bekker C."/>
            <person name="Evans H.C."/>
            <person name="Brachmann A."/>
            <person name="Hughes D.P."/>
        </authorList>
    </citation>
    <scope>NUCLEOTIDE SEQUENCE [LARGE SCALE GENOMIC DNA]</scope>
    <source>
        <strain evidence="1 2">1348a</strain>
    </source>
</reference>
<dbReference type="OrthoDB" id="4062651at2759"/>
<evidence type="ECO:0008006" key="3">
    <source>
        <dbReference type="Google" id="ProtNLM"/>
    </source>
</evidence>
<protein>
    <recommendedName>
        <fullName evidence="3">Protein kinase domain-containing protein</fullName>
    </recommendedName>
</protein>